<sequence>MPAFDMIVVGSGGGPCENDLSAYLLKPHGAAWTDGIVALEAGSGMGTLKRLLERDPCLFDNGSDACPKTSSAHAPSYRTLYDSIRCYLISHAHLDHVNGLILSAGSLSCMPERRRVRGLRSVLDDLALAFGGRLWPALASFDPDDEPHKLLFDPLPITDTYTEIIPNISVRVMPISHGWTADGTGTYDSTAFFVRHIPTASEFLFLGDVEPDTLSARPRTHAVWAAAARRIPGSLSTLFIECSWPADRKDQELYGHLSPVHLHAELCALACEVVAVRTASRMQANGGGPARKRRRRNPLSAPDVCGALRGLRVFIIHCKDATEDDSERPVTVLITEQVKALVDADELGAEILHAAQGMRISTLSLHSGNNSVHQPT</sequence>
<dbReference type="EMBL" id="MU273761">
    <property type="protein sequence ID" value="KAI0028358.1"/>
    <property type="molecule type" value="Genomic_DNA"/>
</dbReference>
<reference evidence="1" key="1">
    <citation type="submission" date="2021-02" db="EMBL/GenBank/DDBJ databases">
        <authorList>
            <consortium name="DOE Joint Genome Institute"/>
            <person name="Ahrendt S."/>
            <person name="Looney B.P."/>
            <person name="Miyauchi S."/>
            <person name="Morin E."/>
            <person name="Drula E."/>
            <person name="Courty P.E."/>
            <person name="Chicoki N."/>
            <person name="Fauchery L."/>
            <person name="Kohler A."/>
            <person name="Kuo A."/>
            <person name="Labutti K."/>
            <person name="Pangilinan J."/>
            <person name="Lipzen A."/>
            <person name="Riley R."/>
            <person name="Andreopoulos W."/>
            <person name="He G."/>
            <person name="Johnson J."/>
            <person name="Barry K.W."/>
            <person name="Grigoriev I.V."/>
            <person name="Nagy L."/>
            <person name="Hibbett D."/>
            <person name="Henrissat B."/>
            <person name="Matheny P.B."/>
            <person name="Labbe J."/>
            <person name="Martin F."/>
        </authorList>
    </citation>
    <scope>NUCLEOTIDE SEQUENCE</scope>
    <source>
        <strain evidence="1">EC-137</strain>
    </source>
</reference>
<accession>A0ACB8Q9L3</accession>
<evidence type="ECO:0000313" key="2">
    <source>
        <dbReference type="Proteomes" id="UP000814128"/>
    </source>
</evidence>
<comment type="caution">
    <text evidence="1">The sequence shown here is derived from an EMBL/GenBank/DDBJ whole genome shotgun (WGS) entry which is preliminary data.</text>
</comment>
<reference evidence="1" key="2">
    <citation type="journal article" date="2022" name="New Phytol.">
        <title>Evolutionary transition to the ectomycorrhizal habit in the genomes of a hyperdiverse lineage of mushroom-forming fungi.</title>
        <authorList>
            <person name="Looney B."/>
            <person name="Miyauchi S."/>
            <person name="Morin E."/>
            <person name="Drula E."/>
            <person name="Courty P.E."/>
            <person name="Kohler A."/>
            <person name="Kuo A."/>
            <person name="LaButti K."/>
            <person name="Pangilinan J."/>
            <person name="Lipzen A."/>
            <person name="Riley R."/>
            <person name="Andreopoulos W."/>
            <person name="He G."/>
            <person name="Johnson J."/>
            <person name="Nolan M."/>
            <person name="Tritt A."/>
            <person name="Barry K.W."/>
            <person name="Grigoriev I.V."/>
            <person name="Nagy L.G."/>
            <person name="Hibbett D."/>
            <person name="Henrissat B."/>
            <person name="Matheny P.B."/>
            <person name="Labbe J."/>
            <person name="Martin F.M."/>
        </authorList>
    </citation>
    <scope>NUCLEOTIDE SEQUENCE</scope>
    <source>
        <strain evidence="1">EC-137</strain>
    </source>
</reference>
<protein>
    <submittedName>
        <fullName evidence="1">cAMP phosphodiesterases class-II-domain-containing protein</fullName>
    </submittedName>
</protein>
<dbReference type="Proteomes" id="UP000814128">
    <property type="component" value="Unassembled WGS sequence"/>
</dbReference>
<keyword evidence="2" id="KW-1185">Reference proteome</keyword>
<evidence type="ECO:0000313" key="1">
    <source>
        <dbReference type="EMBL" id="KAI0028358.1"/>
    </source>
</evidence>
<organism evidence="1 2">
    <name type="scientific">Vararia minispora EC-137</name>
    <dbReference type="NCBI Taxonomy" id="1314806"/>
    <lineage>
        <taxon>Eukaryota</taxon>
        <taxon>Fungi</taxon>
        <taxon>Dikarya</taxon>
        <taxon>Basidiomycota</taxon>
        <taxon>Agaricomycotina</taxon>
        <taxon>Agaricomycetes</taxon>
        <taxon>Russulales</taxon>
        <taxon>Lachnocladiaceae</taxon>
        <taxon>Vararia</taxon>
    </lineage>
</organism>
<gene>
    <name evidence="1" type="ORF">K488DRAFT_58820</name>
</gene>
<name>A0ACB8Q9L3_9AGAM</name>
<proteinExistence type="predicted"/>